<dbReference type="AlphaFoldDB" id="A0A200IZX7"/>
<evidence type="ECO:0000256" key="7">
    <source>
        <dbReference type="ARBA" id="ARBA00023136"/>
    </source>
</evidence>
<comment type="similarity">
    <text evidence="2">Belongs to the MreD family.</text>
</comment>
<sequence>MQMIKKENVKYYAPVVFFLLMLIDGQLTHGVENLMDNIYFPSAHILLLAFLMAVPNLSKRYLLIASLVLGLVCDSYYLGIIGIYTVALAATVMMMFRFQRVVHTNLLTAFFGMIIFVTAYELIAVGLQVIFSISKVAPILFVTKVLGPTLIFNMLLFVLLSYPLKRLFANE</sequence>
<keyword evidence="11" id="KW-1185">Reference proteome</keyword>
<evidence type="ECO:0000313" key="11">
    <source>
        <dbReference type="Proteomes" id="UP000196151"/>
    </source>
</evidence>
<keyword evidence="6 8" id="KW-1133">Transmembrane helix</keyword>
<feature type="transmembrane region" description="Helical" evidence="8">
    <location>
        <begin position="37"/>
        <end position="54"/>
    </location>
</feature>
<reference evidence="10" key="2">
    <citation type="submission" date="2017-05" db="EMBL/GenBank/DDBJ databases">
        <authorList>
            <consortium name="The Broad Institute Genomics Platform"/>
            <consortium name="The Broad Institute Genomic Center for Infectious Diseases"/>
            <person name="Earl A."/>
            <person name="Manson A."/>
            <person name="Schwartman J."/>
            <person name="Gilmore M."/>
            <person name="Abouelleil A."/>
            <person name="Cao P."/>
            <person name="Chapman S."/>
            <person name="Cusick C."/>
            <person name="Shea T."/>
            <person name="Young S."/>
            <person name="Neafsey D."/>
            <person name="Nusbaum C."/>
            <person name="Birren B."/>
        </authorList>
    </citation>
    <scope>NUCLEOTIDE SEQUENCE</scope>
    <source>
        <strain evidence="10">9D6_DIV0238</strain>
    </source>
</reference>
<protein>
    <submittedName>
        <fullName evidence="9">Rod shape-determining protein MreD</fullName>
    </submittedName>
</protein>
<comment type="subcellular location">
    <subcellularLocation>
        <location evidence="1">Cell membrane</location>
        <topology evidence="1">Multi-pass membrane protein</topology>
    </subcellularLocation>
</comment>
<evidence type="ECO:0000313" key="10">
    <source>
        <dbReference type="EMBL" id="WYJ94631.1"/>
    </source>
</evidence>
<dbReference type="Proteomes" id="UP000196151">
    <property type="component" value="Chromosome"/>
</dbReference>
<dbReference type="GO" id="GO:0008360">
    <property type="term" value="P:regulation of cell shape"/>
    <property type="evidence" value="ECO:0007669"/>
    <property type="project" value="UniProtKB-KW"/>
</dbReference>
<accession>A0A200IZX7</accession>
<proteinExistence type="inferred from homology"/>
<dbReference type="EMBL" id="NIBQ01000003">
    <property type="protein sequence ID" value="OUZ30542.1"/>
    <property type="molecule type" value="Genomic_DNA"/>
</dbReference>
<dbReference type="InterPro" id="IPR007227">
    <property type="entry name" value="Cell_shape_determining_MreD"/>
</dbReference>
<dbReference type="Pfam" id="PF04093">
    <property type="entry name" value="MreD"/>
    <property type="match status" value="1"/>
</dbReference>
<keyword evidence="3" id="KW-1003">Cell membrane</keyword>
<organism evidence="9">
    <name type="scientific">Candidatus Enterococcus dunnyi</name>
    <dbReference type="NCBI Taxonomy" id="1834192"/>
    <lineage>
        <taxon>Bacteria</taxon>
        <taxon>Bacillati</taxon>
        <taxon>Bacillota</taxon>
        <taxon>Bacilli</taxon>
        <taxon>Lactobacillales</taxon>
        <taxon>Enterococcaceae</taxon>
        <taxon>Enterococcus</taxon>
    </lineage>
</organism>
<feature type="transmembrane region" description="Helical" evidence="8">
    <location>
        <begin position="107"/>
        <end position="133"/>
    </location>
</feature>
<reference evidence="10" key="3">
    <citation type="submission" date="2024-03" db="EMBL/GenBank/DDBJ databases">
        <title>The Genome Sequence of Enterococcus sp. DIV0238c.</title>
        <authorList>
            <consortium name="The Broad Institute Genomics Platform"/>
            <consortium name="The Broad Institute Microbial Omics Core"/>
            <consortium name="The Broad Institute Genomic Center for Infectious Diseases"/>
            <person name="Earl A."/>
            <person name="Manson A."/>
            <person name="Gilmore M."/>
            <person name="Schwartman J."/>
            <person name="Shea T."/>
            <person name="Abouelleil A."/>
            <person name="Cao P."/>
            <person name="Chapman S."/>
            <person name="Cusick C."/>
            <person name="Young S."/>
            <person name="Neafsey D."/>
            <person name="Nusbaum C."/>
            <person name="Birren B."/>
        </authorList>
    </citation>
    <scope>NUCLEOTIDE SEQUENCE</scope>
    <source>
        <strain evidence="10">9D6_DIV0238</strain>
    </source>
</reference>
<reference evidence="9" key="1">
    <citation type="submission" date="2017-05" db="EMBL/GenBank/DDBJ databases">
        <title>The Genome Sequence of Enterococcus sp. 9D6_DIV0238.</title>
        <authorList>
            <consortium name="The Broad Institute Genomics Platform"/>
            <consortium name="The Broad Institute Genomic Center for Infectious Diseases"/>
            <person name="Earl A."/>
            <person name="Manson A."/>
            <person name="Schwartman J."/>
            <person name="Gilmore M."/>
            <person name="Abouelleil A."/>
            <person name="Cao P."/>
            <person name="Chapman S."/>
            <person name="Cusick C."/>
            <person name="Shea T."/>
            <person name="Young S."/>
            <person name="Neafsey D."/>
            <person name="Nusbaum C."/>
            <person name="Birren B."/>
        </authorList>
    </citation>
    <scope>NUCLEOTIDE SEQUENCE [LARGE SCALE GENOMIC DNA]</scope>
    <source>
        <strain evidence="9">9D6_DIV0238</strain>
    </source>
</reference>
<keyword evidence="4 8" id="KW-0812">Transmembrane</keyword>
<dbReference type="EMBL" id="CP147246">
    <property type="protein sequence ID" value="WYJ94631.1"/>
    <property type="molecule type" value="Genomic_DNA"/>
</dbReference>
<name>A0A200IZX7_9ENTE</name>
<evidence type="ECO:0000256" key="8">
    <source>
        <dbReference type="SAM" id="Phobius"/>
    </source>
</evidence>
<evidence type="ECO:0000313" key="9">
    <source>
        <dbReference type="EMBL" id="OUZ30542.1"/>
    </source>
</evidence>
<evidence type="ECO:0000256" key="4">
    <source>
        <dbReference type="ARBA" id="ARBA00022692"/>
    </source>
</evidence>
<evidence type="ECO:0000256" key="6">
    <source>
        <dbReference type="ARBA" id="ARBA00022989"/>
    </source>
</evidence>
<keyword evidence="7 8" id="KW-0472">Membrane</keyword>
<dbReference type="GO" id="GO:0005886">
    <property type="term" value="C:plasma membrane"/>
    <property type="evidence" value="ECO:0007669"/>
    <property type="project" value="UniProtKB-SubCell"/>
</dbReference>
<gene>
    <name evidence="10" type="ORF">A5889_002144</name>
    <name evidence="9" type="ORF">A5889_002830</name>
</gene>
<evidence type="ECO:0000256" key="2">
    <source>
        <dbReference type="ARBA" id="ARBA00007776"/>
    </source>
</evidence>
<evidence type="ECO:0000256" key="3">
    <source>
        <dbReference type="ARBA" id="ARBA00022475"/>
    </source>
</evidence>
<feature type="transmembrane region" description="Helical" evidence="8">
    <location>
        <begin position="12"/>
        <end position="31"/>
    </location>
</feature>
<dbReference type="NCBIfam" id="TIGR03426">
    <property type="entry name" value="shape_MreD"/>
    <property type="match status" value="1"/>
</dbReference>
<keyword evidence="5" id="KW-0133">Cell shape</keyword>
<evidence type="ECO:0000256" key="5">
    <source>
        <dbReference type="ARBA" id="ARBA00022960"/>
    </source>
</evidence>
<feature type="transmembrane region" description="Helical" evidence="8">
    <location>
        <begin position="145"/>
        <end position="164"/>
    </location>
</feature>
<evidence type="ECO:0000256" key="1">
    <source>
        <dbReference type="ARBA" id="ARBA00004651"/>
    </source>
</evidence>